<reference evidence="1" key="1">
    <citation type="journal article" date="2023" name="Nat. Commun.">
        <title>Diploid and tetraploid genomes of Acorus and the evolution of monocots.</title>
        <authorList>
            <person name="Ma L."/>
            <person name="Liu K.W."/>
            <person name="Li Z."/>
            <person name="Hsiao Y.Y."/>
            <person name="Qi Y."/>
            <person name="Fu T."/>
            <person name="Tang G.D."/>
            <person name="Zhang D."/>
            <person name="Sun W.H."/>
            <person name="Liu D.K."/>
            <person name="Li Y."/>
            <person name="Chen G.Z."/>
            <person name="Liu X.D."/>
            <person name="Liao X.Y."/>
            <person name="Jiang Y.T."/>
            <person name="Yu X."/>
            <person name="Hao Y."/>
            <person name="Huang J."/>
            <person name="Zhao X.W."/>
            <person name="Ke S."/>
            <person name="Chen Y.Y."/>
            <person name="Wu W.L."/>
            <person name="Hsu J.L."/>
            <person name="Lin Y.F."/>
            <person name="Huang M.D."/>
            <person name="Li C.Y."/>
            <person name="Huang L."/>
            <person name="Wang Z.W."/>
            <person name="Zhao X."/>
            <person name="Zhong W.Y."/>
            <person name="Peng D.H."/>
            <person name="Ahmad S."/>
            <person name="Lan S."/>
            <person name="Zhang J.S."/>
            <person name="Tsai W.C."/>
            <person name="Van de Peer Y."/>
            <person name="Liu Z.J."/>
        </authorList>
    </citation>
    <scope>NUCLEOTIDE SEQUENCE</scope>
    <source>
        <strain evidence="1">CP</strain>
    </source>
</reference>
<evidence type="ECO:0000313" key="2">
    <source>
        <dbReference type="Proteomes" id="UP001180020"/>
    </source>
</evidence>
<accession>A0AAV9F8R2</accession>
<sequence length="103" mass="11762">MNLLSSKCDERSYPDLSLALSTNESHRRLSGMGLSKPPMKKSKSMIDLNIYPSSSDIHSLSLYLSRPPFDDHNYHSNDSIPKKKLIVLVAWTKNEHMRFLEGL</sequence>
<dbReference type="Proteomes" id="UP001180020">
    <property type="component" value="Unassembled WGS sequence"/>
</dbReference>
<name>A0AAV9F8R2_ACOCL</name>
<dbReference type="EMBL" id="JAUJYO010000003">
    <property type="protein sequence ID" value="KAK1320962.1"/>
    <property type="molecule type" value="Genomic_DNA"/>
</dbReference>
<reference evidence="1" key="2">
    <citation type="submission" date="2023-06" db="EMBL/GenBank/DDBJ databases">
        <authorList>
            <person name="Ma L."/>
            <person name="Liu K.-W."/>
            <person name="Li Z."/>
            <person name="Hsiao Y.-Y."/>
            <person name="Qi Y."/>
            <person name="Fu T."/>
            <person name="Tang G."/>
            <person name="Zhang D."/>
            <person name="Sun W.-H."/>
            <person name="Liu D.-K."/>
            <person name="Li Y."/>
            <person name="Chen G.-Z."/>
            <person name="Liu X.-D."/>
            <person name="Liao X.-Y."/>
            <person name="Jiang Y.-T."/>
            <person name="Yu X."/>
            <person name="Hao Y."/>
            <person name="Huang J."/>
            <person name="Zhao X.-W."/>
            <person name="Ke S."/>
            <person name="Chen Y.-Y."/>
            <person name="Wu W.-L."/>
            <person name="Hsu J.-L."/>
            <person name="Lin Y.-F."/>
            <person name="Huang M.-D."/>
            <person name="Li C.-Y."/>
            <person name="Huang L."/>
            <person name="Wang Z.-W."/>
            <person name="Zhao X."/>
            <person name="Zhong W.-Y."/>
            <person name="Peng D.-H."/>
            <person name="Ahmad S."/>
            <person name="Lan S."/>
            <person name="Zhang J.-S."/>
            <person name="Tsai W.-C."/>
            <person name="Van De Peer Y."/>
            <person name="Liu Z.-J."/>
        </authorList>
    </citation>
    <scope>NUCLEOTIDE SEQUENCE</scope>
    <source>
        <strain evidence="1">CP</strain>
        <tissue evidence="1">Leaves</tissue>
    </source>
</reference>
<organism evidence="1 2">
    <name type="scientific">Acorus calamus</name>
    <name type="common">Sweet flag</name>
    <dbReference type="NCBI Taxonomy" id="4465"/>
    <lineage>
        <taxon>Eukaryota</taxon>
        <taxon>Viridiplantae</taxon>
        <taxon>Streptophyta</taxon>
        <taxon>Embryophyta</taxon>
        <taxon>Tracheophyta</taxon>
        <taxon>Spermatophyta</taxon>
        <taxon>Magnoliopsida</taxon>
        <taxon>Liliopsida</taxon>
        <taxon>Acoraceae</taxon>
        <taxon>Acorus</taxon>
    </lineage>
</organism>
<gene>
    <name evidence="1" type="ORF">QJS10_CPA03g01254</name>
</gene>
<keyword evidence="2" id="KW-1185">Reference proteome</keyword>
<comment type="caution">
    <text evidence="1">The sequence shown here is derived from an EMBL/GenBank/DDBJ whole genome shotgun (WGS) entry which is preliminary data.</text>
</comment>
<proteinExistence type="predicted"/>
<protein>
    <submittedName>
        <fullName evidence="1">Uncharacterized protein</fullName>
    </submittedName>
</protein>
<evidence type="ECO:0000313" key="1">
    <source>
        <dbReference type="EMBL" id="KAK1320962.1"/>
    </source>
</evidence>
<dbReference type="AlphaFoldDB" id="A0AAV9F8R2"/>